<dbReference type="Proteomes" id="UP000321261">
    <property type="component" value="Unassembled WGS sequence"/>
</dbReference>
<dbReference type="GO" id="GO:0003677">
    <property type="term" value="F:DNA binding"/>
    <property type="evidence" value="ECO:0007669"/>
    <property type="project" value="UniProtKB-KW"/>
</dbReference>
<evidence type="ECO:0000313" key="4">
    <source>
        <dbReference type="Proteomes" id="UP000321261"/>
    </source>
</evidence>
<dbReference type="RefSeq" id="WP_147259965.1">
    <property type="nucleotide sequence ID" value="NZ_VIWU01000001.1"/>
</dbReference>
<evidence type="ECO:0000256" key="1">
    <source>
        <dbReference type="SAM" id="MobiDB-lite"/>
    </source>
</evidence>
<proteinExistence type="predicted"/>
<dbReference type="AlphaFoldDB" id="A0A561T2Z0"/>
<dbReference type="InterPro" id="IPR036388">
    <property type="entry name" value="WH-like_DNA-bd_sf"/>
</dbReference>
<feature type="domain" description="Transcription regulator PadR N-terminal" evidence="2">
    <location>
        <begin position="8"/>
        <end position="78"/>
    </location>
</feature>
<dbReference type="Pfam" id="PF03551">
    <property type="entry name" value="PadR"/>
    <property type="match status" value="1"/>
</dbReference>
<keyword evidence="4" id="KW-1185">Reference proteome</keyword>
<comment type="caution">
    <text evidence="3">The sequence shown here is derived from an EMBL/GenBank/DDBJ whole genome shotgun (WGS) entry which is preliminary data.</text>
</comment>
<organism evidence="3 4">
    <name type="scientific">Pseudonocardia hierapolitana</name>
    <dbReference type="NCBI Taxonomy" id="1128676"/>
    <lineage>
        <taxon>Bacteria</taxon>
        <taxon>Bacillati</taxon>
        <taxon>Actinomycetota</taxon>
        <taxon>Actinomycetes</taxon>
        <taxon>Pseudonocardiales</taxon>
        <taxon>Pseudonocardiaceae</taxon>
        <taxon>Pseudonocardia</taxon>
    </lineage>
</organism>
<reference evidence="3 4" key="1">
    <citation type="submission" date="2019-06" db="EMBL/GenBank/DDBJ databases">
        <title>Sequencing the genomes of 1000 actinobacteria strains.</title>
        <authorList>
            <person name="Klenk H.-P."/>
        </authorList>
    </citation>
    <scope>NUCLEOTIDE SEQUENCE [LARGE SCALE GENOMIC DNA]</scope>
    <source>
        <strain evidence="3 4">DSM 45671</strain>
    </source>
</reference>
<gene>
    <name evidence="3" type="ORF">FHX44_117421</name>
</gene>
<evidence type="ECO:0000313" key="3">
    <source>
        <dbReference type="EMBL" id="TWF81476.1"/>
    </source>
</evidence>
<dbReference type="InterPro" id="IPR052509">
    <property type="entry name" value="Metal_resp_DNA-bind_regulator"/>
</dbReference>
<dbReference type="PANTHER" id="PTHR33169:SF14">
    <property type="entry name" value="TRANSCRIPTIONAL REGULATOR RV3488"/>
    <property type="match status" value="1"/>
</dbReference>
<dbReference type="PANTHER" id="PTHR33169">
    <property type="entry name" value="PADR-FAMILY TRANSCRIPTIONAL REGULATOR"/>
    <property type="match status" value="1"/>
</dbReference>
<protein>
    <submittedName>
        <fullName evidence="3">DNA-binding PadR family transcriptional regulator</fullName>
    </submittedName>
</protein>
<dbReference type="SUPFAM" id="SSF46785">
    <property type="entry name" value="Winged helix' DNA-binding domain"/>
    <property type="match status" value="1"/>
</dbReference>
<dbReference type="OrthoDB" id="8443918at2"/>
<sequence>MTATRLLVLGVVRGYGRAHGYRIGNDLLAWGADEWANVKWGSIYHALHTLTERGLLLDHNDVAGRTEYEITERGEAEYVKLLRDALRRPQPRPDFLGAALAMLPSLPREEAIALLKQRLDALEAQRDKARAQVDALVEPPHVRELFGLWEHQAAGGAEWTRGLIERLEGGAYPMAGEPRSPGKPGSWEALKFPPYPPRDV</sequence>
<dbReference type="Gene3D" id="1.10.10.10">
    <property type="entry name" value="Winged helix-like DNA-binding domain superfamily/Winged helix DNA-binding domain"/>
    <property type="match status" value="1"/>
</dbReference>
<feature type="region of interest" description="Disordered" evidence="1">
    <location>
        <begin position="174"/>
        <end position="200"/>
    </location>
</feature>
<dbReference type="EMBL" id="VIWU01000001">
    <property type="protein sequence ID" value="TWF81476.1"/>
    <property type="molecule type" value="Genomic_DNA"/>
</dbReference>
<evidence type="ECO:0000259" key="2">
    <source>
        <dbReference type="Pfam" id="PF03551"/>
    </source>
</evidence>
<name>A0A561T2Z0_9PSEU</name>
<accession>A0A561T2Z0</accession>
<dbReference type="InterPro" id="IPR036390">
    <property type="entry name" value="WH_DNA-bd_sf"/>
</dbReference>
<keyword evidence="3" id="KW-0238">DNA-binding</keyword>
<dbReference type="InterPro" id="IPR005149">
    <property type="entry name" value="Tscrpt_reg_PadR_N"/>
</dbReference>